<dbReference type="Pfam" id="PF02518">
    <property type="entry name" value="HATPase_c"/>
    <property type="match status" value="1"/>
</dbReference>
<dbReference type="Pfam" id="PF04392">
    <property type="entry name" value="ABC_sub_bind"/>
    <property type="match status" value="1"/>
</dbReference>
<keyword evidence="9" id="KW-1133">Transmembrane helix</keyword>
<gene>
    <name evidence="11" type="ORF">EDE15_0895</name>
</gene>
<keyword evidence="8" id="KW-0902">Two-component regulatory system</keyword>
<evidence type="ECO:0000256" key="6">
    <source>
        <dbReference type="ARBA" id="ARBA00022777"/>
    </source>
</evidence>
<protein>
    <recommendedName>
        <fullName evidence="2">histidine kinase</fullName>
        <ecNumber evidence="2">2.7.13.3</ecNumber>
    </recommendedName>
</protein>
<comment type="catalytic activity">
    <reaction evidence="1">
        <text>ATP + protein L-histidine = ADP + protein N-phospho-L-histidine.</text>
        <dbReference type="EC" id="2.7.13.3"/>
    </reaction>
</comment>
<dbReference type="EC" id="2.7.13.3" evidence="2"/>
<reference evidence="11 12" key="1">
    <citation type="submission" date="2018-12" db="EMBL/GenBank/DDBJ databases">
        <title>Sequencing of bacterial isolates from soil warming experiment in Harvard Forest, Massachusetts, USA.</title>
        <authorList>
            <person name="Deangelis K."/>
        </authorList>
    </citation>
    <scope>NUCLEOTIDE SEQUENCE [LARGE SCALE GENOMIC DNA]</scope>
    <source>
        <strain evidence="11 12">EB153</strain>
    </source>
</reference>
<dbReference type="Gene3D" id="1.10.287.130">
    <property type="match status" value="1"/>
</dbReference>
<name>A0A3R9NWP9_9BACT</name>
<sequence length="655" mass="72944">MAGHLDNRIPAVERLVYRHFLSRISADKRDRRWRAATVFILLAFTFSIQLTAATAAHGVRKILIIYETGPSALAFRLIDPQLRATLDEESPYLVELYTESMETSLFPDEASQQQIRETYIRKYKDRKLDLIIAAGPSPIQFMVEAHETYFKNTPVVFSGATKEEAGNPQFGPSFTGVWLNRQPERTLDVALRLLPTTRHVVVVGGTGLYDRELEAAVKKSLTTYESQLEITYLTDLAMPALIERLKRLPSDTIVLYTALERDAAETYFPRATSLEMLTSVANAPIFVLFDTLIGHGAVGGYVSSFAGQGREAGKIASRILSGEKPQDIPAVVGTNGFIFDARQLRRWDISESKIPPESTILFRQPTDWEKYKYRIIALLGFLVAETALVFLLIWLIKRRTKAQQLLERQLALEEISHLNRVASMGHMAASLAHELAQPLAAILGNAQAAERLATRPSPDMLEIRAALADIREDDKRARAVLENMRALFKKQTIARHEVDLNEIATGVSRLVRKDALLRGVELRLILSDAVPKVLGDEIPLQQVILNLINNGMDAMRNIPQEGRVLTVTTCMGTDANCGIILVEDNGPGIAEKDKMKLFMPFFTTKSEGLGMGLSICRSILDSLGGRITFDNRPEGGSVFRVELPLAVARELFAYA</sequence>
<dbReference type="PROSITE" id="PS50109">
    <property type="entry name" value="HIS_KIN"/>
    <property type="match status" value="1"/>
</dbReference>
<evidence type="ECO:0000256" key="7">
    <source>
        <dbReference type="ARBA" id="ARBA00022840"/>
    </source>
</evidence>
<dbReference type="AlphaFoldDB" id="A0A3R9NWP9"/>
<evidence type="ECO:0000256" key="9">
    <source>
        <dbReference type="SAM" id="Phobius"/>
    </source>
</evidence>
<dbReference type="Pfam" id="PF00512">
    <property type="entry name" value="HisKA"/>
    <property type="match status" value="1"/>
</dbReference>
<evidence type="ECO:0000313" key="11">
    <source>
        <dbReference type="EMBL" id="RSL15409.1"/>
    </source>
</evidence>
<keyword evidence="5" id="KW-0547">Nucleotide-binding</keyword>
<organism evidence="11 12">
    <name type="scientific">Edaphobacter aggregans</name>
    <dbReference type="NCBI Taxonomy" id="570835"/>
    <lineage>
        <taxon>Bacteria</taxon>
        <taxon>Pseudomonadati</taxon>
        <taxon>Acidobacteriota</taxon>
        <taxon>Terriglobia</taxon>
        <taxon>Terriglobales</taxon>
        <taxon>Acidobacteriaceae</taxon>
        <taxon>Edaphobacter</taxon>
    </lineage>
</organism>
<keyword evidence="3" id="KW-0597">Phosphoprotein</keyword>
<dbReference type="SUPFAM" id="SSF55874">
    <property type="entry name" value="ATPase domain of HSP90 chaperone/DNA topoisomerase II/histidine kinase"/>
    <property type="match status" value="1"/>
</dbReference>
<dbReference type="InterPro" id="IPR005467">
    <property type="entry name" value="His_kinase_dom"/>
</dbReference>
<evidence type="ECO:0000256" key="5">
    <source>
        <dbReference type="ARBA" id="ARBA00022741"/>
    </source>
</evidence>
<dbReference type="PANTHER" id="PTHR43065">
    <property type="entry name" value="SENSOR HISTIDINE KINASE"/>
    <property type="match status" value="1"/>
</dbReference>
<dbReference type="InterPro" id="IPR007487">
    <property type="entry name" value="ABC_transpt-TYRBP-like"/>
</dbReference>
<dbReference type="Gene3D" id="3.30.565.10">
    <property type="entry name" value="Histidine kinase-like ATPase, C-terminal domain"/>
    <property type="match status" value="1"/>
</dbReference>
<dbReference type="InterPro" id="IPR004358">
    <property type="entry name" value="Sig_transdc_His_kin-like_C"/>
</dbReference>
<keyword evidence="9" id="KW-0812">Transmembrane</keyword>
<dbReference type="OrthoDB" id="9816309at2"/>
<keyword evidence="6" id="KW-0418">Kinase</keyword>
<dbReference type="InterPro" id="IPR003594">
    <property type="entry name" value="HATPase_dom"/>
</dbReference>
<evidence type="ECO:0000256" key="1">
    <source>
        <dbReference type="ARBA" id="ARBA00000085"/>
    </source>
</evidence>
<dbReference type="SUPFAM" id="SSF47384">
    <property type="entry name" value="Homodimeric domain of signal transducing histidine kinase"/>
    <property type="match status" value="1"/>
</dbReference>
<keyword evidence="9" id="KW-0472">Membrane</keyword>
<accession>A0A3R9NWP9</accession>
<dbReference type="SMART" id="SM00388">
    <property type="entry name" value="HisKA"/>
    <property type="match status" value="1"/>
</dbReference>
<dbReference type="InterPro" id="IPR003661">
    <property type="entry name" value="HisK_dim/P_dom"/>
</dbReference>
<feature type="domain" description="Histidine kinase" evidence="10">
    <location>
        <begin position="430"/>
        <end position="647"/>
    </location>
</feature>
<dbReference type="SMART" id="SM00387">
    <property type="entry name" value="HATPase_c"/>
    <property type="match status" value="1"/>
</dbReference>
<evidence type="ECO:0000256" key="8">
    <source>
        <dbReference type="ARBA" id="ARBA00023012"/>
    </source>
</evidence>
<comment type="caution">
    <text evidence="11">The sequence shown here is derived from an EMBL/GenBank/DDBJ whole genome shotgun (WGS) entry which is preliminary data.</text>
</comment>
<keyword evidence="7" id="KW-0067">ATP-binding</keyword>
<dbReference type="Proteomes" id="UP000269669">
    <property type="component" value="Unassembled WGS sequence"/>
</dbReference>
<evidence type="ECO:0000259" key="10">
    <source>
        <dbReference type="PROSITE" id="PS50109"/>
    </source>
</evidence>
<dbReference type="RefSeq" id="WP_125484152.1">
    <property type="nucleotide sequence ID" value="NZ_RSDW01000001.1"/>
</dbReference>
<feature type="transmembrane region" description="Helical" evidence="9">
    <location>
        <begin position="33"/>
        <end position="52"/>
    </location>
</feature>
<dbReference type="CDD" id="cd00082">
    <property type="entry name" value="HisKA"/>
    <property type="match status" value="1"/>
</dbReference>
<dbReference type="EMBL" id="RSDW01000001">
    <property type="protein sequence ID" value="RSL15409.1"/>
    <property type="molecule type" value="Genomic_DNA"/>
</dbReference>
<evidence type="ECO:0000256" key="2">
    <source>
        <dbReference type="ARBA" id="ARBA00012438"/>
    </source>
</evidence>
<dbReference type="InterPro" id="IPR036890">
    <property type="entry name" value="HATPase_C_sf"/>
</dbReference>
<evidence type="ECO:0000256" key="3">
    <source>
        <dbReference type="ARBA" id="ARBA00022553"/>
    </source>
</evidence>
<feature type="transmembrane region" description="Helical" evidence="9">
    <location>
        <begin position="373"/>
        <end position="396"/>
    </location>
</feature>
<dbReference type="GO" id="GO:0000155">
    <property type="term" value="F:phosphorelay sensor kinase activity"/>
    <property type="evidence" value="ECO:0007669"/>
    <property type="project" value="InterPro"/>
</dbReference>
<dbReference type="GO" id="GO:0005524">
    <property type="term" value="F:ATP binding"/>
    <property type="evidence" value="ECO:0007669"/>
    <property type="project" value="UniProtKB-KW"/>
</dbReference>
<keyword evidence="12" id="KW-1185">Reference proteome</keyword>
<keyword evidence="4" id="KW-0808">Transferase</keyword>
<evidence type="ECO:0000313" key="12">
    <source>
        <dbReference type="Proteomes" id="UP000269669"/>
    </source>
</evidence>
<evidence type="ECO:0000256" key="4">
    <source>
        <dbReference type="ARBA" id="ARBA00022679"/>
    </source>
</evidence>
<dbReference type="PANTHER" id="PTHR43065:SF10">
    <property type="entry name" value="PEROXIDE STRESS-ACTIVATED HISTIDINE KINASE MAK3"/>
    <property type="match status" value="1"/>
</dbReference>
<proteinExistence type="predicted"/>
<dbReference type="InterPro" id="IPR036097">
    <property type="entry name" value="HisK_dim/P_sf"/>
</dbReference>
<dbReference type="PRINTS" id="PR00344">
    <property type="entry name" value="BCTRLSENSOR"/>
</dbReference>